<protein>
    <submittedName>
        <fullName evidence="6">Zinc ABC transporter substrate-binding protein</fullName>
    </submittedName>
</protein>
<dbReference type="Gene3D" id="3.40.50.1980">
    <property type="entry name" value="Nitrogenase molybdenum iron protein domain"/>
    <property type="match status" value="1"/>
</dbReference>
<dbReference type="PANTHER" id="PTHR42953:SF1">
    <property type="entry name" value="METAL-BINDING PROTEIN HI_0362-RELATED"/>
    <property type="match status" value="1"/>
</dbReference>
<evidence type="ECO:0000313" key="6">
    <source>
        <dbReference type="EMBL" id="USS85692.1"/>
    </source>
</evidence>
<dbReference type="RefSeq" id="WP_252750587.1">
    <property type="nucleotide sequence ID" value="NZ_CP097116.1"/>
</dbReference>
<keyword evidence="4 5" id="KW-0732">Signal</keyword>
<accession>A0ABY5BPU5</accession>
<feature type="chain" id="PRO_5045346488" evidence="5">
    <location>
        <begin position="28"/>
        <end position="308"/>
    </location>
</feature>
<evidence type="ECO:0000256" key="1">
    <source>
        <dbReference type="ARBA" id="ARBA00004196"/>
    </source>
</evidence>
<evidence type="ECO:0000256" key="5">
    <source>
        <dbReference type="SAM" id="SignalP"/>
    </source>
</evidence>
<dbReference type="InterPro" id="IPR006127">
    <property type="entry name" value="ZnuA-like"/>
</dbReference>
<dbReference type="Pfam" id="PF01297">
    <property type="entry name" value="ZnuA"/>
    <property type="match status" value="1"/>
</dbReference>
<dbReference type="SUPFAM" id="SSF53807">
    <property type="entry name" value="Helical backbone' metal receptor"/>
    <property type="match status" value="1"/>
</dbReference>
<keyword evidence="3" id="KW-0479">Metal-binding</keyword>
<comment type="subcellular location">
    <subcellularLocation>
        <location evidence="1">Cell envelope</location>
    </subcellularLocation>
</comment>
<dbReference type="PANTHER" id="PTHR42953">
    <property type="entry name" value="HIGH-AFFINITY ZINC UPTAKE SYSTEM PROTEIN ZNUA-RELATED"/>
    <property type="match status" value="1"/>
</dbReference>
<organism evidence="6 7">
    <name type="scientific">Fructilactobacillus myrtifloralis</name>
    <dbReference type="NCBI Taxonomy" id="2940301"/>
    <lineage>
        <taxon>Bacteria</taxon>
        <taxon>Bacillati</taxon>
        <taxon>Bacillota</taxon>
        <taxon>Bacilli</taxon>
        <taxon>Lactobacillales</taxon>
        <taxon>Lactobacillaceae</taxon>
        <taxon>Fructilactobacillus</taxon>
    </lineage>
</organism>
<evidence type="ECO:0000313" key="7">
    <source>
        <dbReference type="Proteomes" id="UP001056707"/>
    </source>
</evidence>
<evidence type="ECO:0000256" key="2">
    <source>
        <dbReference type="ARBA" id="ARBA00022448"/>
    </source>
</evidence>
<dbReference type="PROSITE" id="PS51257">
    <property type="entry name" value="PROKAR_LIPOPROTEIN"/>
    <property type="match status" value="1"/>
</dbReference>
<name>A0ABY5BPU5_9LACO</name>
<evidence type="ECO:0000256" key="3">
    <source>
        <dbReference type="ARBA" id="ARBA00022723"/>
    </source>
</evidence>
<keyword evidence="2" id="KW-0813">Transport</keyword>
<feature type="signal peptide" evidence="5">
    <location>
        <begin position="1"/>
        <end position="27"/>
    </location>
</feature>
<proteinExistence type="predicted"/>
<reference evidence="6" key="1">
    <citation type="submission" date="2022-05" db="EMBL/GenBank/DDBJ databases">
        <authorList>
            <person name="Oliphant S.A."/>
            <person name="Watson-Haigh N.S."/>
            <person name="Sumby K.M."/>
            <person name="Gardner J.M."/>
            <person name="Jiranek V."/>
        </authorList>
    </citation>
    <scope>NUCLEOTIDE SEQUENCE</scope>
    <source>
        <strain evidence="6">KI16_H9</strain>
    </source>
</reference>
<dbReference type="Proteomes" id="UP001056707">
    <property type="component" value="Chromosome"/>
</dbReference>
<keyword evidence="7" id="KW-1185">Reference proteome</keyword>
<dbReference type="InterPro" id="IPR050492">
    <property type="entry name" value="Bact_metal-bind_prot9"/>
</dbReference>
<sequence>MAKLRRMMLITVTLLCVVGLTACGKQAKQAEPARHPKQIKVVAATNIYGQMAEAVVGKYGKVTSLVNSGVDPHEFEPSIQAAHQVSDANVIIQNGLGYDDWMQKLTQNASSRTTQINVGKLMHKHNGDNEHLWYNPETAPAVVHRLVKVASQLQPEHRQTFEKNGQAYLERLKPVNELAQTSRNNLQEHDLKRKVDVSEPVFDEALRAMGYQVNNRDFENATEKEVDPSPATIKAMRRDLTDQRVAFFVDNTQTDSQTVTQMVKLAKQHHVPVVKVTETIPKGQNYVDWLTKTYQEVLKVQQQEINAK</sequence>
<dbReference type="EMBL" id="CP097116">
    <property type="protein sequence ID" value="USS85692.1"/>
    <property type="molecule type" value="Genomic_DNA"/>
</dbReference>
<evidence type="ECO:0000256" key="4">
    <source>
        <dbReference type="ARBA" id="ARBA00022729"/>
    </source>
</evidence>
<gene>
    <name evidence="6" type="ORF">M3M35_03410</name>
</gene>